<sequence>MTDARTWLDQVDARTNAMPGPWEVRDREIRDRDNLVVGTILRPANAEHIAAARTDLPAATKKLRAVLDLHAPRPYDAIRDGVAFGQTDYPDLCCECRSTYPCPTITALEDA</sequence>
<dbReference type="RefSeq" id="WP_193720497.1">
    <property type="nucleotide sequence ID" value="NZ_JACSPN010000017.1"/>
</dbReference>
<evidence type="ECO:0000313" key="1">
    <source>
        <dbReference type="EMBL" id="MBE7701237.1"/>
    </source>
</evidence>
<accession>A0A9D5UHZ3</accession>
<organism evidence="1 2">
    <name type="scientific">Oerskovia douganii</name>
    <dbReference type="NCBI Taxonomy" id="2762210"/>
    <lineage>
        <taxon>Bacteria</taxon>
        <taxon>Bacillati</taxon>
        <taxon>Actinomycetota</taxon>
        <taxon>Actinomycetes</taxon>
        <taxon>Micrococcales</taxon>
        <taxon>Cellulomonadaceae</taxon>
        <taxon>Oerskovia</taxon>
    </lineage>
</organism>
<keyword evidence="2" id="KW-1185">Reference proteome</keyword>
<comment type="caution">
    <text evidence="1">The sequence shown here is derived from an EMBL/GenBank/DDBJ whole genome shotgun (WGS) entry which is preliminary data.</text>
</comment>
<reference evidence="1 2" key="1">
    <citation type="submission" date="2020-08" db="EMBL/GenBank/DDBJ databases">
        <title>A Genomic Blueprint of the Chicken Gut Microbiome.</title>
        <authorList>
            <person name="Gilroy R."/>
            <person name="Ravi A."/>
            <person name="Getino M."/>
            <person name="Pursley I."/>
            <person name="Horton D.L."/>
            <person name="Alikhan N.-F."/>
            <person name="Baker D."/>
            <person name="Gharbi K."/>
            <person name="Hall N."/>
            <person name="Watson M."/>
            <person name="Adriaenssens E.M."/>
            <person name="Foster-Nyarko E."/>
            <person name="Jarju S."/>
            <person name="Secka A."/>
            <person name="Antonio M."/>
            <person name="Oren A."/>
            <person name="Chaudhuri R."/>
            <person name="La Ragione R.M."/>
            <person name="Hildebrand F."/>
            <person name="Pallen M.J."/>
        </authorList>
    </citation>
    <scope>NUCLEOTIDE SEQUENCE [LARGE SCALE GENOMIC DNA]</scope>
    <source>
        <strain evidence="1 2">Sa1BUA8</strain>
    </source>
</reference>
<name>A0A9D5UHZ3_9CELL</name>
<dbReference type="EMBL" id="JACSPN010000017">
    <property type="protein sequence ID" value="MBE7701237.1"/>
    <property type="molecule type" value="Genomic_DNA"/>
</dbReference>
<proteinExistence type="predicted"/>
<protein>
    <submittedName>
        <fullName evidence="1">Uncharacterized protein</fullName>
    </submittedName>
</protein>
<dbReference type="Proteomes" id="UP000822993">
    <property type="component" value="Unassembled WGS sequence"/>
</dbReference>
<dbReference type="AlphaFoldDB" id="A0A9D5UHZ3"/>
<evidence type="ECO:0000313" key="2">
    <source>
        <dbReference type="Proteomes" id="UP000822993"/>
    </source>
</evidence>
<gene>
    <name evidence="1" type="ORF">H9623_13120</name>
</gene>